<dbReference type="HOGENOM" id="CLU_2576362_0_0_1"/>
<organism evidence="2">
    <name type="scientific">Drosophila persimilis</name>
    <name type="common">Fruit fly</name>
    <dbReference type="NCBI Taxonomy" id="7234"/>
    <lineage>
        <taxon>Eukaryota</taxon>
        <taxon>Metazoa</taxon>
        <taxon>Ecdysozoa</taxon>
        <taxon>Arthropoda</taxon>
        <taxon>Hexapoda</taxon>
        <taxon>Insecta</taxon>
        <taxon>Pterygota</taxon>
        <taxon>Neoptera</taxon>
        <taxon>Endopterygota</taxon>
        <taxon>Diptera</taxon>
        <taxon>Brachycera</taxon>
        <taxon>Muscomorpha</taxon>
        <taxon>Ephydroidea</taxon>
        <taxon>Drosophilidae</taxon>
        <taxon>Drosophila</taxon>
        <taxon>Sophophora</taxon>
    </lineage>
</organism>
<accession>B4HCI9</accession>
<dbReference type="AlphaFoldDB" id="B4HCI9"/>
<dbReference type="EMBL" id="CH479338">
    <property type="protein sequence ID" value="EDW27179.1"/>
    <property type="molecule type" value="Genomic_DNA"/>
</dbReference>
<dbReference type="PhylomeDB" id="B4HCI9"/>
<gene>
    <name evidence="1" type="primary">Dper\GL14791</name>
    <name evidence="1" type="ORF">Dper_GL14791</name>
</gene>
<evidence type="ECO:0000313" key="2">
    <source>
        <dbReference type="Proteomes" id="UP000008744"/>
    </source>
</evidence>
<evidence type="ECO:0000313" key="1">
    <source>
        <dbReference type="EMBL" id="EDW27179.1"/>
    </source>
</evidence>
<dbReference type="Proteomes" id="UP000008744">
    <property type="component" value="Unassembled WGS sequence"/>
</dbReference>
<keyword evidence="2" id="KW-1185">Reference proteome</keyword>
<sequence>MVTRRQDLQTGIRVVSEELCVEVRDLDSLVEKEDIAASIDASRNAPSVDTSAIKTLRPSFAGTQLAVVGLPPVQARALPAQ</sequence>
<name>B4HCI9_DROPE</name>
<proteinExistence type="predicted"/>
<protein>
    <submittedName>
        <fullName evidence="1">GL14791</fullName>
    </submittedName>
</protein>
<reference evidence="1 2" key="1">
    <citation type="journal article" date="2007" name="Nature">
        <title>Evolution of genes and genomes on the Drosophila phylogeny.</title>
        <authorList>
            <consortium name="Drosophila 12 Genomes Consortium"/>
            <person name="Clark A.G."/>
            <person name="Eisen M.B."/>
            <person name="Smith D.R."/>
            <person name="Bergman C.M."/>
            <person name="Oliver B."/>
            <person name="Markow T.A."/>
            <person name="Kaufman T.C."/>
            <person name="Kellis M."/>
            <person name="Gelbart W."/>
            <person name="Iyer V.N."/>
            <person name="Pollard D.A."/>
            <person name="Sackton T.B."/>
            <person name="Larracuente A.M."/>
            <person name="Singh N.D."/>
            <person name="Abad J.P."/>
            <person name="Abt D.N."/>
            <person name="Adryan B."/>
            <person name="Aguade M."/>
            <person name="Akashi H."/>
            <person name="Anderson W.W."/>
            <person name="Aquadro C.F."/>
            <person name="Ardell D.H."/>
            <person name="Arguello R."/>
            <person name="Artieri C.G."/>
            <person name="Barbash D.A."/>
            <person name="Barker D."/>
            <person name="Barsanti P."/>
            <person name="Batterham P."/>
            <person name="Batzoglou S."/>
            <person name="Begun D."/>
            <person name="Bhutkar A."/>
            <person name="Blanco E."/>
            <person name="Bosak S.A."/>
            <person name="Bradley R.K."/>
            <person name="Brand A.D."/>
            <person name="Brent M.R."/>
            <person name="Brooks A.N."/>
            <person name="Brown R.H."/>
            <person name="Butlin R.K."/>
            <person name="Caggese C."/>
            <person name="Calvi B.R."/>
            <person name="Bernardo de Carvalho A."/>
            <person name="Caspi A."/>
            <person name="Castrezana S."/>
            <person name="Celniker S.E."/>
            <person name="Chang J.L."/>
            <person name="Chapple C."/>
            <person name="Chatterji S."/>
            <person name="Chinwalla A."/>
            <person name="Civetta A."/>
            <person name="Clifton S.W."/>
            <person name="Comeron J.M."/>
            <person name="Costello J.C."/>
            <person name="Coyne J.A."/>
            <person name="Daub J."/>
            <person name="David R.G."/>
            <person name="Delcher A.L."/>
            <person name="Delehaunty K."/>
            <person name="Do C.B."/>
            <person name="Ebling H."/>
            <person name="Edwards K."/>
            <person name="Eickbush T."/>
            <person name="Evans J.D."/>
            <person name="Filipski A."/>
            <person name="Findeiss S."/>
            <person name="Freyhult E."/>
            <person name="Fulton L."/>
            <person name="Fulton R."/>
            <person name="Garcia A.C."/>
            <person name="Gardiner A."/>
            <person name="Garfield D.A."/>
            <person name="Garvin B.E."/>
            <person name="Gibson G."/>
            <person name="Gilbert D."/>
            <person name="Gnerre S."/>
            <person name="Godfrey J."/>
            <person name="Good R."/>
            <person name="Gotea V."/>
            <person name="Gravely B."/>
            <person name="Greenberg A.J."/>
            <person name="Griffiths-Jones S."/>
            <person name="Gross S."/>
            <person name="Guigo R."/>
            <person name="Gustafson E.A."/>
            <person name="Haerty W."/>
            <person name="Hahn M.W."/>
            <person name="Halligan D.L."/>
            <person name="Halpern A.L."/>
            <person name="Halter G.M."/>
            <person name="Han M.V."/>
            <person name="Heger A."/>
            <person name="Hillier L."/>
            <person name="Hinrichs A.S."/>
            <person name="Holmes I."/>
            <person name="Hoskins R.A."/>
            <person name="Hubisz M.J."/>
            <person name="Hultmark D."/>
            <person name="Huntley M.A."/>
            <person name="Jaffe D.B."/>
            <person name="Jagadeeshan S."/>
            <person name="Jeck W.R."/>
            <person name="Johnson J."/>
            <person name="Jones C.D."/>
            <person name="Jordan W.C."/>
            <person name="Karpen G.H."/>
            <person name="Kataoka E."/>
            <person name="Keightley P.D."/>
            <person name="Kheradpour P."/>
            <person name="Kirkness E.F."/>
            <person name="Koerich L.B."/>
            <person name="Kristiansen K."/>
            <person name="Kudrna D."/>
            <person name="Kulathinal R.J."/>
            <person name="Kumar S."/>
            <person name="Kwok R."/>
            <person name="Lander E."/>
            <person name="Langley C.H."/>
            <person name="Lapoint R."/>
            <person name="Lazzaro B.P."/>
            <person name="Lee S.J."/>
            <person name="Levesque L."/>
            <person name="Li R."/>
            <person name="Lin C.F."/>
            <person name="Lin M.F."/>
            <person name="Lindblad-Toh K."/>
            <person name="Llopart A."/>
            <person name="Long M."/>
            <person name="Low L."/>
            <person name="Lozovsky E."/>
            <person name="Lu J."/>
            <person name="Luo M."/>
            <person name="Machado C.A."/>
            <person name="Makalowski W."/>
            <person name="Marzo M."/>
            <person name="Matsuda M."/>
            <person name="Matzkin L."/>
            <person name="McAllister B."/>
            <person name="McBride C.S."/>
            <person name="McKernan B."/>
            <person name="McKernan K."/>
            <person name="Mendez-Lago M."/>
            <person name="Minx P."/>
            <person name="Mollenhauer M.U."/>
            <person name="Montooth K."/>
            <person name="Mount S.M."/>
            <person name="Mu X."/>
            <person name="Myers E."/>
            <person name="Negre B."/>
            <person name="Newfeld S."/>
            <person name="Nielsen R."/>
            <person name="Noor M.A."/>
            <person name="O'Grady P."/>
            <person name="Pachter L."/>
            <person name="Papaceit M."/>
            <person name="Parisi M.J."/>
            <person name="Parisi M."/>
            <person name="Parts L."/>
            <person name="Pedersen J.S."/>
            <person name="Pesole G."/>
            <person name="Phillippy A.M."/>
            <person name="Ponting C.P."/>
            <person name="Pop M."/>
            <person name="Porcelli D."/>
            <person name="Powell J.R."/>
            <person name="Prohaska S."/>
            <person name="Pruitt K."/>
            <person name="Puig M."/>
            <person name="Quesneville H."/>
            <person name="Ram K.R."/>
            <person name="Rand D."/>
            <person name="Rasmussen M.D."/>
            <person name="Reed L.K."/>
            <person name="Reenan R."/>
            <person name="Reily A."/>
            <person name="Remington K.A."/>
            <person name="Rieger T.T."/>
            <person name="Ritchie M.G."/>
            <person name="Robin C."/>
            <person name="Rogers Y.H."/>
            <person name="Rohde C."/>
            <person name="Rozas J."/>
            <person name="Rubenfield M.J."/>
            <person name="Ruiz A."/>
            <person name="Russo S."/>
            <person name="Salzberg S.L."/>
            <person name="Sanchez-Gracia A."/>
            <person name="Saranga D.J."/>
            <person name="Sato H."/>
            <person name="Schaeffer S.W."/>
            <person name="Schatz M.C."/>
            <person name="Schlenke T."/>
            <person name="Schwartz R."/>
            <person name="Segarra C."/>
            <person name="Singh R.S."/>
            <person name="Sirot L."/>
            <person name="Sirota M."/>
            <person name="Sisneros N.B."/>
            <person name="Smith C.D."/>
            <person name="Smith T.F."/>
            <person name="Spieth J."/>
            <person name="Stage D.E."/>
            <person name="Stark A."/>
            <person name="Stephan W."/>
            <person name="Strausberg R.L."/>
            <person name="Strempel S."/>
            <person name="Sturgill D."/>
            <person name="Sutton G."/>
            <person name="Sutton G.G."/>
            <person name="Tao W."/>
            <person name="Teichmann S."/>
            <person name="Tobari Y.N."/>
            <person name="Tomimura Y."/>
            <person name="Tsolas J.M."/>
            <person name="Valente V.L."/>
            <person name="Venter E."/>
            <person name="Venter J.C."/>
            <person name="Vicario S."/>
            <person name="Vieira F.G."/>
            <person name="Vilella A.J."/>
            <person name="Villasante A."/>
            <person name="Walenz B."/>
            <person name="Wang J."/>
            <person name="Wasserman M."/>
            <person name="Watts T."/>
            <person name="Wilson D."/>
            <person name="Wilson R.K."/>
            <person name="Wing R.A."/>
            <person name="Wolfner M.F."/>
            <person name="Wong A."/>
            <person name="Wong G.K."/>
            <person name="Wu C.I."/>
            <person name="Wu G."/>
            <person name="Yamamoto D."/>
            <person name="Yang H.P."/>
            <person name="Yang S.P."/>
            <person name="Yorke J.A."/>
            <person name="Yoshida K."/>
            <person name="Zdobnov E."/>
            <person name="Zhang P."/>
            <person name="Zhang Y."/>
            <person name="Zimin A.V."/>
            <person name="Baldwin J."/>
            <person name="Abdouelleil A."/>
            <person name="Abdulkadir J."/>
            <person name="Abebe A."/>
            <person name="Abera B."/>
            <person name="Abreu J."/>
            <person name="Acer S.C."/>
            <person name="Aftuck L."/>
            <person name="Alexander A."/>
            <person name="An P."/>
            <person name="Anderson E."/>
            <person name="Anderson S."/>
            <person name="Arachi H."/>
            <person name="Azer M."/>
            <person name="Bachantsang P."/>
            <person name="Barry A."/>
            <person name="Bayul T."/>
            <person name="Berlin A."/>
            <person name="Bessette D."/>
            <person name="Bloom T."/>
            <person name="Blye J."/>
            <person name="Boguslavskiy L."/>
            <person name="Bonnet C."/>
            <person name="Boukhgalter B."/>
            <person name="Bourzgui I."/>
            <person name="Brown A."/>
            <person name="Cahill P."/>
            <person name="Channer S."/>
            <person name="Cheshatsang Y."/>
            <person name="Chuda L."/>
            <person name="Citroen M."/>
            <person name="Collymore A."/>
            <person name="Cooke P."/>
            <person name="Costello M."/>
            <person name="D'Aco K."/>
            <person name="Daza R."/>
            <person name="De Haan G."/>
            <person name="DeGray S."/>
            <person name="DeMaso C."/>
            <person name="Dhargay N."/>
            <person name="Dooley K."/>
            <person name="Dooley E."/>
            <person name="Doricent M."/>
            <person name="Dorje P."/>
            <person name="Dorjee K."/>
            <person name="Dupes A."/>
            <person name="Elong R."/>
            <person name="Falk J."/>
            <person name="Farina A."/>
            <person name="Faro S."/>
            <person name="Ferguson D."/>
            <person name="Fisher S."/>
            <person name="Foley C.D."/>
            <person name="Franke A."/>
            <person name="Friedrich D."/>
            <person name="Gadbois L."/>
            <person name="Gearin G."/>
            <person name="Gearin C.R."/>
            <person name="Giannoukos G."/>
            <person name="Goode T."/>
            <person name="Graham J."/>
            <person name="Grandbois E."/>
            <person name="Grewal S."/>
            <person name="Gyaltsen K."/>
            <person name="Hafez N."/>
            <person name="Hagos B."/>
            <person name="Hall J."/>
            <person name="Henson C."/>
            <person name="Hollinger A."/>
            <person name="Honan T."/>
            <person name="Huard M.D."/>
            <person name="Hughes L."/>
            <person name="Hurhula B."/>
            <person name="Husby M.E."/>
            <person name="Kamat A."/>
            <person name="Kanga B."/>
            <person name="Kashin S."/>
            <person name="Khazanovich D."/>
            <person name="Kisner P."/>
            <person name="Lance K."/>
            <person name="Lara M."/>
            <person name="Lee W."/>
            <person name="Lennon N."/>
            <person name="Letendre F."/>
            <person name="LeVine R."/>
            <person name="Lipovsky A."/>
            <person name="Liu X."/>
            <person name="Liu J."/>
            <person name="Liu S."/>
            <person name="Lokyitsang T."/>
            <person name="Lokyitsang Y."/>
            <person name="Lubonja R."/>
            <person name="Lui A."/>
            <person name="MacDonald P."/>
            <person name="Magnisalis V."/>
            <person name="Maru K."/>
            <person name="Matthews C."/>
            <person name="McCusker W."/>
            <person name="McDonough S."/>
            <person name="Mehta T."/>
            <person name="Meldrim J."/>
            <person name="Meneus L."/>
            <person name="Mihai O."/>
            <person name="Mihalev A."/>
            <person name="Mihova T."/>
            <person name="Mittelman R."/>
            <person name="Mlenga V."/>
            <person name="Montmayeur A."/>
            <person name="Mulrain L."/>
            <person name="Navidi A."/>
            <person name="Naylor J."/>
            <person name="Negash T."/>
            <person name="Nguyen T."/>
            <person name="Nguyen N."/>
            <person name="Nicol R."/>
            <person name="Norbu C."/>
            <person name="Norbu N."/>
            <person name="Novod N."/>
            <person name="O'Neill B."/>
            <person name="Osman S."/>
            <person name="Markiewicz E."/>
            <person name="Oyono O.L."/>
            <person name="Patti C."/>
            <person name="Phunkhang P."/>
            <person name="Pierre F."/>
            <person name="Priest M."/>
            <person name="Raghuraman S."/>
            <person name="Rege F."/>
            <person name="Reyes R."/>
            <person name="Rise C."/>
            <person name="Rogov P."/>
            <person name="Ross K."/>
            <person name="Ryan E."/>
            <person name="Settipalli S."/>
            <person name="Shea T."/>
            <person name="Sherpa N."/>
            <person name="Shi L."/>
            <person name="Shih D."/>
            <person name="Sparrow T."/>
            <person name="Spaulding J."/>
            <person name="Stalker J."/>
            <person name="Stange-Thomann N."/>
            <person name="Stavropoulos S."/>
            <person name="Stone C."/>
            <person name="Strader C."/>
            <person name="Tesfaye S."/>
            <person name="Thomson T."/>
            <person name="Thoulutsang Y."/>
            <person name="Thoulutsang D."/>
            <person name="Topham K."/>
            <person name="Topping I."/>
            <person name="Tsamla T."/>
            <person name="Vassiliev H."/>
            <person name="Vo A."/>
            <person name="Wangchuk T."/>
            <person name="Wangdi T."/>
            <person name="Weiand M."/>
            <person name="Wilkinson J."/>
            <person name="Wilson A."/>
            <person name="Yadav S."/>
            <person name="Young G."/>
            <person name="Yu Q."/>
            <person name="Zembek L."/>
            <person name="Zhong D."/>
            <person name="Zimmer A."/>
            <person name="Zwirko Z."/>
            <person name="Jaffe D.B."/>
            <person name="Alvarez P."/>
            <person name="Brockman W."/>
            <person name="Butler J."/>
            <person name="Chin C."/>
            <person name="Gnerre S."/>
            <person name="Grabherr M."/>
            <person name="Kleber M."/>
            <person name="Mauceli E."/>
            <person name="MacCallum I."/>
        </authorList>
    </citation>
    <scope>NUCLEOTIDE SEQUENCE [LARGE SCALE GENOMIC DNA]</scope>
    <source>
        <strain evidence="2">MSH-3 / Tucson 14011-0111.49</strain>
    </source>
</reference>